<accession>E3NAW2</accession>
<feature type="compositionally biased region" description="Basic and acidic residues" evidence="2">
    <location>
        <begin position="381"/>
        <end position="406"/>
    </location>
</feature>
<feature type="compositionally biased region" description="Polar residues" evidence="2">
    <location>
        <begin position="834"/>
        <end position="851"/>
    </location>
</feature>
<dbReference type="AlphaFoldDB" id="E3NAW2"/>
<keyword evidence="1" id="KW-0175">Coiled coil</keyword>
<feature type="region of interest" description="Disordered" evidence="2">
    <location>
        <begin position="749"/>
        <end position="769"/>
    </location>
</feature>
<feature type="compositionally biased region" description="Low complexity" evidence="2">
    <location>
        <begin position="713"/>
        <end position="724"/>
    </location>
</feature>
<dbReference type="Proteomes" id="UP000008281">
    <property type="component" value="Unassembled WGS sequence"/>
</dbReference>
<reference evidence="3" key="1">
    <citation type="submission" date="2007-07" db="EMBL/GenBank/DDBJ databases">
        <title>PCAP assembly of the Caenorhabditis remanei genome.</title>
        <authorList>
            <consortium name="The Caenorhabditis remanei Sequencing Consortium"/>
            <person name="Wilson R.K."/>
        </authorList>
    </citation>
    <scope>NUCLEOTIDE SEQUENCE [LARGE SCALE GENOMIC DNA]</scope>
    <source>
        <strain evidence="3">PB4641</strain>
    </source>
</reference>
<gene>
    <name evidence="3" type="ORF">CRE_06096</name>
</gene>
<feature type="region of interest" description="Disordered" evidence="2">
    <location>
        <begin position="834"/>
        <end position="873"/>
    </location>
</feature>
<feature type="compositionally biased region" description="Acidic residues" evidence="2">
    <location>
        <begin position="856"/>
        <end position="873"/>
    </location>
</feature>
<evidence type="ECO:0000313" key="4">
    <source>
        <dbReference type="Proteomes" id="UP000008281"/>
    </source>
</evidence>
<dbReference type="InParanoid" id="E3NAW2"/>
<keyword evidence="4" id="KW-1185">Reference proteome</keyword>
<sequence>MPRSDPEILKDALRKELNDEADLRRLRAAKESEERMKNFETKTQRDLKISIENLEKRKVEEIKSMELETEKKLKEIEKKKETEKAKYEEMVAEIKKNSEKTLEEKMKVYNGIIEKNKKLLEVDQLKLEKEVLETDEELRKIHDSINESIVGDIEKTDLKREKMVEEKKMRAEEKLKEILEKKQENLETELKLGKEIAVKDDELHDKKNQHIDELGVANLQTQRGMFTTLLTKNKQYNNRVMNELIERLTTIQDVINQESSRCRRFMRDGVESDDGTLRRAEEAFENLSFSFNRARQELTNTERRLAEIQDKEASDELLKQIREMRRVLFSLDNCVAGFCGRLMMGDTNRNLEDEKELSTLMQKFSEITFLFEVKMGGSSSKETESIRAEHKEKQEKERVEREAAEELQKKEIEKKRQEEIAKENAKKEEELKMQENEFLKKVSQQAKSYEVMKAECELKVKELELEMKKNMEKLIEVQKNDGLEQVSEEKQKLREEKEKLIMKKEYMMNEQARLTEIREKMMVERSEMVKEKEREEMENMNKHHENIQKLSDEKIEVVKGGEKEMTKLTKEHRDFQDAIKKQHGDLKAVQMRDTFQLLSIHHGEQQYEDFRRNCRQHINRFSTFKRDFDAEESSLITTQDDIEDGFKLSDIPQLSDALRALRALEAANENFSFEGTDDEEKYKALRLEVKNLAEDLRTVLDLIVSRIRRYKNSKPSTSTPPQSSHQRRGSDSTMNSDIEMIYDKGVVTPPPSVKDLKNMDVDNEQTSRDNGNYSIVEEFKKAKELIKKLNDVMLKFNAPASNKFEETLALQFQSLSVAHSQIVGQITNGLLPSTSGTAQGITEGPSTTKPAIQQVEESEESEESEEETDVETE</sequence>
<dbReference type="EMBL" id="DS268580">
    <property type="protein sequence ID" value="EFO91712.1"/>
    <property type="molecule type" value="Genomic_DNA"/>
</dbReference>
<dbReference type="HOGENOM" id="CLU_335313_0_0_1"/>
<organism evidence="4">
    <name type="scientific">Caenorhabditis remanei</name>
    <name type="common">Caenorhabditis vulgaris</name>
    <dbReference type="NCBI Taxonomy" id="31234"/>
    <lineage>
        <taxon>Eukaryota</taxon>
        <taxon>Metazoa</taxon>
        <taxon>Ecdysozoa</taxon>
        <taxon>Nematoda</taxon>
        <taxon>Chromadorea</taxon>
        <taxon>Rhabditida</taxon>
        <taxon>Rhabditina</taxon>
        <taxon>Rhabditomorpha</taxon>
        <taxon>Rhabditoidea</taxon>
        <taxon>Rhabditidae</taxon>
        <taxon>Peloderinae</taxon>
        <taxon>Caenorhabditis</taxon>
    </lineage>
</organism>
<feature type="region of interest" description="Disordered" evidence="2">
    <location>
        <begin position="711"/>
        <end position="735"/>
    </location>
</feature>
<dbReference type="OrthoDB" id="10397340at2759"/>
<dbReference type="STRING" id="31234.E3NAW2"/>
<dbReference type="eggNOG" id="ENOG502THJP">
    <property type="taxonomic scope" value="Eukaryota"/>
</dbReference>
<feature type="coiled-coil region" evidence="1">
    <location>
        <begin position="277"/>
        <end position="311"/>
    </location>
</feature>
<name>E3NAW2_CAERE</name>
<evidence type="ECO:0000256" key="1">
    <source>
        <dbReference type="SAM" id="Coils"/>
    </source>
</evidence>
<dbReference type="OMA" id="KHHENIQ"/>
<feature type="region of interest" description="Disordered" evidence="2">
    <location>
        <begin position="380"/>
        <end position="406"/>
    </location>
</feature>
<protein>
    <submittedName>
        <fullName evidence="3">Uncharacterized protein</fullName>
    </submittedName>
</protein>
<proteinExistence type="predicted"/>
<evidence type="ECO:0000313" key="3">
    <source>
        <dbReference type="EMBL" id="EFO91712.1"/>
    </source>
</evidence>
<evidence type="ECO:0000256" key="2">
    <source>
        <dbReference type="SAM" id="MobiDB-lite"/>
    </source>
</evidence>
<feature type="coiled-coil region" evidence="1">
    <location>
        <begin position="51"/>
        <end position="196"/>
    </location>
</feature>